<keyword evidence="1 2" id="KW-0732">Signal</keyword>
<dbReference type="PANTHER" id="PTHR30222:SF2">
    <property type="entry name" value="ABC TRANSPORTER SUBSTRATE-BINDING PROTEIN"/>
    <property type="match status" value="1"/>
</dbReference>
<gene>
    <name evidence="3" type="ORF">KM031_17795</name>
</gene>
<evidence type="ECO:0000313" key="3">
    <source>
        <dbReference type="EMBL" id="QWK92152.1"/>
    </source>
</evidence>
<geneLocation type="plasmid" evidence="3 4">
    <name>p1</name>
</geneLocation>
<dbReference type="Pfam" id="PF13416">
    <property type="entry name" value="SBP_bac_8"/>
    <property type="match status" value="1"/>
</dbReference>
<dbReference type="EMBL" id="CP076362">
    <property type="protein sequence ID" value="QWK92152.1"/>
    <property type="molecule type" value="Genomic_DNA"/>
</dbReference>
<evidence type="ECO:0000256" key="1">
    <source>
        <dbReference type="ARBA" id="ARBA00022729"/>
    </source>
</evidence>
<dbReference type="PANTHER" id="PTHR30222">
    <property type="entry name" value="SPERMIDINE/PUTRESCINE-BINDING PERIPLASMIC PROTEIN"/>
    <property type="match status" value="1"/>
</dbReference>
<proteinExistence type="predicted"/>
<dbReference type="CDD" id="cd13589">
    <property type="entry name" value="PBP2_polyamine_RpCGA009"/>
    <property type="match status" value="1"/>
</dbReference>
<name>A0A975S2X9_9RHOB</name>
<keyword evidence="3" id="KW-0614">Plasmid</keyword>
<evidence type="ECO:0000256" key="2">
    <source>
        <dbReference type="SAM" id="SignalP"/>
    </source>
</evidence>
<dbReference type="Proteomes" id="UP000679352">
    <property type="component" value="Plasmid p1"/>
</dbReference>
<dbReference type="RefSeq" id="WP_215505170.1">
    <property type="nucleotide sequence ID" value="NZ_CP076362.1"/>
</dbReference>
<protein>
    <submittedName>
        <fullName evidence="3">ABC transporter substrate-binding protein</fullName>
    </submittedName>
</protein>
<reference evidence="3" key="1">
    <citation type="submission" date="2021-06" db="EMBL/GenBank/DDBJ databases">
        <authorList>
            <person name="Lee C.-S."/>
            <person name="Jin L."/>
        </authorList>
    </citation>
    <scope>NUCLEOTIDE SEQUENCE</scope>
    <source>
        <strain evidence="3">Con5</strain>
        <plasmid evidence="3">p1</plasmid>
    </source>
</reference>
<feature type="signal peptide" evidence="2">
    <location>
        <begin position="1"/>
        <end position="19"/>
    </location>
</feature>
<sequence length="348" mass="37769">MRKLLAIGLATLLASPVAAQSRDLTVTAWGGAVQDAKRDIMFTPFGTEKGIRVLDDVYDGGWAPFKAMQDTGVIPWDVVQVETAELVRGCEEGIFMPIDWTKIGPKDSFYDAAVSECGVGTVIWSVVMAFNESTIGTAPTTVANFFDLQTWPGKRGMRRGPKINLEFALMADGVAPADVYTVLATPEGVDRAFAKLDTIKSSIQWWNSGAQPAEWLVSGDVTMALAYNGRISAALDEGRPLGILWENTLYDADAWVIPAGTPYPDLAHELIAYASDAQRQADFSNRFAYGPTVPAAMDLVDAARVPMLPAGDNLDTALFLGSEAAREFWQDNLEDLTVRFNTWSGVSN</sequence>
<accession>A0A975S2X9</accession>
<keyword evidence="4" id="KW-1185">Reference proteome</keyword>
<dbReference type="Gene3D" id="3.40.190.10">
    <property type="entry name" value="Periplasmic binding protein-like II"/>
    <property type="match status" value="2"/>
</dbReference>
<evidence type="ECO:0000313" key="4">
    <source>
        <dbReference type="Proteomes" id="UP000679352"/>
    </source>
</evidence>
<feature type="chain" id="PRO_5037317485" evidence="2">
    <location>
        <begin position="20"/>
        <end position="348"/>
    </location>
</feature>
<dbReference type="InterPro" id="IPR006059">
    <property type="entry name" value="SBP"/>
</dbReference>
<dbReference type="KEGG" id="gfu:KM031_17795"/>
<dbReference type="SUPFAM" id="SSF53850">
    <property type="entry name" value="Periplasmic binding protein-like II"/>
    <property type="match status" value="1"/>
</dbReference>
<organism evidence="3 4">
    <name type="scientific">Gemmobacter fulvus</name>
    <dbReference type="NCBI Taxonomy" id="2840474"/>
    <lineage>
        <taxon>Bacteria</taxon>
        <taxon>Pseudomonadati</taxon>
        <taxon>Pseudomonadota</taxon>
        <taxon>Alphaproteobacteria</taxon>
        <taxon>Rhodobacterales</taxon>
        <taxon>Paracoccaceae</taxon>
        <taxon>Gemmobacter</taxon>
    </lineage>
</organism>
<dbReference type="AlphaFoldDB" id="A0A975S2X9"/>